<sequence length="163" mass="17338">MTGVIFTVGNSLMGDDGAGPLLAELLEANPAAGWSVIDGGATPENVMHCVRAENPDRVLLIDAADMQLPPGTVCRIEEADVAKQFLITTHAIPLDILIASLRETVPLVTFVGIQPAVVTFYGEMTPSVKAGVEGLHRSLIQETNPDDLPTVAERHEEKSVTEV</sequence>
<dbReference type="InterPro" id="IPR004420">
    <property type="entry name" value="Pept_A31_hyd_mat_HycI"/>
</dbReference>
<proteinExistence type="predicted"/>
<organism evidence="2 3">
    <name type="scientific">Rhodopseudomonas palustris</name>
    <dbReference type="NCBI Taxonomy" id="1076"/>
    <lineage>
        <taxon>Bacteria</taxon>
        <taxon>Pseudomonadati</taxon>
        <taxon>Pseudomonadota</taxon>
        <taxon>Alphaproteobacteria</taxon>
        <taxon>Hyphomicrobiales</taxon>
        <taxon>Nitrobacteraceae</taxon>
        <taxon>Rhodopseudomonas</taxon>
    </lineage>
</organism>
<evidence type="ECO:0000256" key="1">
    <source>
        <dbReference type="SAM" id="MobiDB-lite"/>
    </source>
</evidence>
<feature type="region of interest" description="Disordered" evidence="1">
    <location>
        <begin position="144"/>
        <end position="163"/>
    </location>
</feature>
<keyword evidence="2" id="KW-0378">Hydrolase</keyword>
<dbReference type="EMBL" id="JXXE01000232">
    <property type="protein sequence ID" value="KIZ43167.1"/>
    <property type="molecule type" value="Genomic_DNA"/>
</dbReference>
<feature type="compositionally biased region" description="Basic and acidic residues" evidence="1">
    <location>
        <begin position="152"/>
        <end position="163"/>
    </location>
</feature>
<dbReference type="GO" id="GO:0004175">
    <property type="term" value="F:endopeptidase activity"/>
    <property type="evidence" value="ECO:0007669"/>
    <property type="project" value="TreeGrafter"/>
</dbReference>
<dbReference type="PATRIC" id="fig|1076.23.peg.2392"/>
<dbReference type="SUPFAM" id="SSF53163">
    <property type="entry name" value="HybD-like"/>
    <property type="match status" value="1"/>
</dbReference>
<dbReference type="Pfam" id="PF01750">
    <property type="entry name" value="HycI"/>
    <property type="match status" value="1"/>
</dbReference>
<dbReference type="RefSeq" id="WP_044410466.1">
    <property type="nucleotide sequence ID" value="NZ_JXXE01000232.1"/>
</dbReference>
<evidence type="ECO:0000313" key="2">
    <source>
        <dbReference type="EMBL" id="KIZ43167.1"/>
    </source>
</evidence>
<dbReference type="NCBIfam" id="TIGR00142">
    <property type="entry name" value="hycI"/>
    <property type="match status" value="1"/>
</dbReference>
<evidence type="ECO:0000313" key="3">
    <source>
        <dbReference type="Proteomes" id="UP000032515"/>
    </source>
</evidence>
<dbReference type="InterPro" id="IPR023430">
    <property type="entry name" value="Pept_HybD-like_dom_sf"/>
</dbReference>
<dbReference type="PANTHER" id="PTHR30302:SF4">
    <property type="entry name" value="HYDROGENASE 3 MATURATION PROTEASE"/>
    <property type="match status" value="1"/>
</dbReference>
<dbReference type="NCBIfam" id="TIGR00072">
    <property type="entry name" value="hydrog_prot"/>
    <property type="match status" value="1"/>
</dbReference>
<comment type="caution">
    <text evidence="2">The sequence shown here is derived from an EMBL/GenBank/DDBJ whole genome shotgun (WGS) entry which is preliminary data.</text>
</comment>
<keyword evidence="2" id="KW-0645">Protease</keyword>
<gene>
    <name evidence="2" type="primary">hycI</name>
    <name evidence="2" type="ORF">OO17_11675</name>
</gene>
<dbReference type="CDD" id="cd06067">
    <property type="entry name" value="H2MP_MemB-H2evol"/>
    <property type="match status" value="1"/>
</dbReference>
<name>A0A0D7EUP8_RHOPL</name>
<dbReference type="InterPro" id="IPR000671">
    <property type="entry name" value="Peptidase_A31"/>
</dbReference>
<dbReference type="OrthoDB" id="1723372at2"/>
<dbReference type="Gene3D" id="3.40.50.1450">
    <property type="entry name" value="HybD-like"/>
    <property type="match status" value="1"/>
</dbReference>
<dbReference type="GO" id="GO:0008047">
    <property type="term" value="F:enzyme activator activity"/>
    <property type="evidence" value="ECO:0007669"/>
    <property type="project" value="InterPro"/>
</dbReference>
<reference evidence="2 3" key="1">
    <citation type="submission" date="2014-11" db="EMBL/GenBank/DDBJ databases">
        <title>Genomics and ecophysiology of heterotrophic nitrogen fixing bacteria isolated from estuarine surface water.</title>
        <authorList>
            <person name="Bentzon-Tilia M."/>
            <person name="Severin I."/>
            <person name="Hansen L.H."/>
            <person name="Riemann L."/>
        </authorList>
    </citation>
    <scope>NUCLEOTIDE SEQUENCE [LARGE SCALE GENOMIC DNA]</scope>
    <source>
        <strain evidence="2 3">BAL398</strain>
    </source>
</reference>
<protein>
    <submittedName>
        <fullName evidence="2">Hydrogenase 3 maturation protease</fullName>
    </submittedName>
</protein>
<dbReference type="PRINTS" id="PR00446">
    <property type="entry name" value="HYDRGNUPTAKE"/>
</dbReference>
<accession>A0A0D7EUP8</accession>
<dbReference type="Proteomes" id="UP000032515">
    <property type="component" value="Unassembled WGS sequence"/>
</dbReference>
<dbReference type="AlphaFoldDB" id="A0A0D7EUP8"/>
<dbReference type="PANTHER" id="PTHR30302">
    <property type="entry name" value="HYDROGENASE 1 MATURATION PROTEASE"/>
    <property type="match status" value="1"/>
</dbReference>
<dbReference type="GO" id="GO:0016485">
    <property type="term" value="P:protein processing"/>
    <property type="evidence" value="ECO:0007669"/>
    <property type="project" value="TreeGrafter"/>
</dbReference>